<feature type="non-terminal residue" evidence="2">
    <location>
        <position position="91"/>
    </location>
</feature>
<dbReference type="STRING" id="6945.B7QHL6"/>
<dbReference type="AlphaFoldDB" id="B7QHL6"/>
<evidence type="ECO:0000313" key="3">
    <source>
        <dbReference type="EnsemblMetazoa" id="ISCW013799-PA"/>
    </source>
</evidence>
<name>B7QHL6_IXOSC</name>
<dbReference type="GO" id="GO:0046983">
    <property type="term" value="F:protein dimerization activity"/>
    <property type="evidence" value="ECO:0007669"/>
    <property type="project" value="InterPro"/>
</dbReference>
<protein>
    <recommendedName>
        <fullName evidence="1">HAT C-terminal dimerisation domain-containing protein</fullName>
    </recommendedName>
</protein>
<dbReference type="InterPro" id="IPR008906">
    <property type="entry name" value="HATC_C_dom"/>
</dbReference>
<feature type="domain" description="HAT C-terminal dimerisation" evidence="1">
    <location>
        <begin position="11"/>
        <end position="65"/>
    </location>
</feature>
<dbReference type="InParanoid" id="B7QHL6"/>
<dbReference type="EnsemblMetazoa" id="ISCW013799-RA">
    <property type="protein sequence ID" value="ISCW013799-PA"/>
    <property type="gene ID" value="ISCW013799"/>
</dbReference>
<reference evidence="3" key="2">
    <citation type="submission" date="2020-05" db="UniProtKB">
        <authorList>
            <consortium name="EnsemblMetazoa"/>
        </authorList>
    </citation>
    <scope>IDENTIFICATION</scope>
    <source>
        <strain evidence="3">wikel</strain>
    </source>
</reference>
<dbReference type="PANTHER" id="PTHR45749">
    <property type="match status" value="1"/>
</dbReference>
<organism>
    <name type="scientific">Ixodes scapularis</name>
    <name type="common">Black-legged tick</name>
    <name type="synonym">Deer tick</name>
    <dbReference type="NCBI Taxonomy" id="6945"/>
    <lineage>
        <taxon>Eukaryota</taxon>
        <taxon>Metazoa</taxon>
        <taxon>Ecdysozoa</taxon>
        <taxon>Arthropoda</taxon>
        <taxon>Chelicerata</taxon>
        <taxon>Arachnida</taxon>
        <taxon>Acari</taxon>
        <taxon>Parasitiformes</taxon>
        <taxon>Ixodida</taxon>
        <taxon>Ixodoidea</taxon>
        <taxon>Ixodidae</taxon>
        <taxon>Ixodinae</taxon>
        <taxon>Ixodes</taxon>
    </lineage>
</organism>
<dbReference type="Pfam" id="PF05699">
    <property type="entry name" value="Dimer_Tnp_hAT"/>
    <property type="match status" value="1"/>
</dbReference>
<dbReference type="Proteomes" id="UP000001555">
    <property type="component" value="Unassembled WGS sequence"/>
</dbReference>
<dbReference type="HOGENOM" id="CLU_006175_9_2_1"/>
<keyword evidence="4" id="KW-1185">Reference proteome</keyword>
<dbReference type="PANTHER" id="PTHR45749:SF35">
    <property type="entry name" value="AC-LIKE TRANSPOSASE-RELATED"/>
    <property type="match status" value="1"/>
</dbReference>
<evidence type="ECO:0000259" key="1">
    <source>
        <dbReference type="Pfam" id="PF05699"/>
    </source>
</evidence>
<dbReference type="EMBL" id="ABJB010541255">
    <property type="status" value="NOT_ANNOTATED_CDS"/>
    <property type="molecule type" value="Genomic_DNA"/>
</dbReference>
<feature type="non-terminal residue" evidence="2">
    <location>
        <position position="1"/>
    </location>
</feature>
<dbReference type="SUPFAM" id="SSF53098">
    <property type="entry name" value="Ribonuclease H-like"/>
    <property type="match status" value="1"/>
</dbReference>
<dbReference type="EMBL" id="DS940142">
    <property type="protein sequence ID" value="EEC18338.1"/>
    <property type="molecule type" value="Genomic_DNA"/>
</dbReference>
<evidence type="ECO:0000313" key="2">
    <source>
        <dbReference type="EMBL" id="EEC18338.1"/>
    </source>
</evidence>
<dbReference type="PaxDb" id="6945-B7QHL6"/>
<dbReference type="InterPro" id="IPR012337">
    <property type="entry name" value="RNaseH-like_sf"/>
</dbReference>
<sequence>LLKFIVEYGDDSIFPNLRVAIQMLTIAVFIAGCERSFSKLKFILSYSRATMGQDRIFDLALPSVERGETEKTNFDVIIKQFASSKARKVLL</sequence>
<proteinExistence type="predicted"/>
<gene>
    <name evidence="2" type="ORF">IscW_ISCW013799</name>
</gene>
<evidence type="ECO:0000313" key="4">
    <source>
        <dbReference type="Proteomes" id="UP000001555"/>
    </source>
</evidence>
<accession>B7QHL6</accession>
<dbReference type="VEuPathDB" id="VectorBase:ISCW013799"/>
<reference evidence="2 4" key="1">
    <citation type="submission" date="2008-03" db="EMBL/GenBank/DDBJ databases">
        <title>Annotation of Ixodes scapularis.</title>
        <authorList>
            <consortium name="Ixodes scapularis Genome Project Consortium"/>
            <person name="Caler E."/>
            <person name="Hannick L.I."/>
            <person name="Bidwell S."/>
            <person name="Joardar V."/>
            <person name="Thiagarajan M."/>
            <person name="Amedeo P."/>
            <person name="Galinsky K.J."/>
            <person name="Schobel S."/>
            <person name="Inman J."/>
            <person name="Hostetler J."/>
            <person name="Miller J."/>
            <person name="Hammond M."/>
            <person name="Megy K."/>
            <person name="Lawson D."/>
            <person name="Kodira C."/>
            <person name="Sutton G."/>
            <person name="Meyer J."/>
            <person name="Hill C.A."/>
            <person name="Birren B."/>
            <person name="Nene V."/>
            <person name="Collins F."/>
            <person name="Alarcon-Chaidez F."/>
            <person name="Wikel S."/>
            <person name="Strausberg R."/>
        </authorList>
    </citation>
    <scope>NUCLEOTIDE SEQUENCE [LARGE SCALE GENOMIC DNA]</scope>
    <source>
        <strain evidence="4">Wikel</strain>
        <strain evidence="2">Wikel colony</strain>
    </source>
</reference>